<comment type="caution">
    <text evidence="6">The sequence shown here is derived from an EMBL/GenBank/DDBJ whole genome shotgun (WGS) entry which is preliminary data.</text>
</comment>
<evidence type="ECO:0000256" key="1">
    <source>
        <dbReference type="ARBA" id="ARBA00023015"/>
    </source>
</evidence>
<dbReference type="PROSITE" id="PS50977">
    <property type="entry name" value="HTH_TETR_2"/>
    <property type="match status" value="1"/>
</dbReference>
<dbReference type="AlphaFoldDB" id="A0A5C8PVH4"/>
<keyword evidence="3" id="KW-0804">Transcription</keyword>
<dbReference type="PRINTS" id="PR00455">
    <property type="entry name" value="HTHTETR"/>
</dbReference>
<accession>A0A5C8PVH4</accession>
<protein>
    <submittedName>
        <fullName evidence="6">TetR/AcrR family transcriptional regulator</fullName>
    </submittedName>
</protein>
<dbReference type="InterPro" id="IPR009057">
    <property type="entry name" value="Homeodomain-like_sf"/>
</dbReference>
<dbReference type="EMBL" id="VDUZ01000001">
    <property type="protein sequence ID" value="TXL82308.1"/>
    <property type="molecule type" value="Genomic_DNA"/>
</dbReference>
<organism evidence="6 7">
    <name type="scientific">Vineibacter terrae</name>
    <dbReference type="NCBI Taxonomy" id="2586908"/>
    <lineage>
        <taxon>Bacteria</taxon>
        <taxon>Pseudomonadati</taxon>
        <taxon>Pseudomonadota</taxon>
        <taxon>Alphaproteobacteria</taxon>
        <taxon>Hyphomicrobiales</taxon>
        <taxon>Vineibacter</taxon>
    </lineage>
</organism>
<reference evidence="6 7" key="1">
    <citation type="submission" date="2019-06" db="EMBL/GenBank/DDBJ databases">
        <title>New taxonomy in bacterial strain CC-CFT640, isolated from vineyard.</title>
        <authorList>
            <person name="Lin S.-Y."/>
            <person name="Tsai C.-F."/>
            <person name="Young C.-C."/>
        </authorList>
    </citation>
    <scope>NUCLEOTIDE SEQUENCE [LARGE SCALE GENOMIC DNA]</scope>
    <source>
        <strain evidence="6 7">CC-CFT640</strain>
    </source>
</reference>
<dbReference type="FunFam" id="1.10.10.60:FF:000141">
    <property type="entry name" value="TetR family transcriptional regulator"/>
    <property type="match status" value="1"/>
</dbReference>
<dbReference type="Proteomes" id="UP000321638">
    <property type="component" value="Unassembled WGS sequence"/>
</dbReference>
<dbReference type="SUPFAM" id="SSF48498">
    <property type="entry name" value="Tetracyclin repressor-like, C-terminal domain"/>
    <property type="match status" value="1"/>
</dbReference>
<sequence>MSTDRSVTDHADAVVALAGRSRRPEDRERDIVRAALALFVERGFAATKLDDVARAASVSKGLPYLYFRSKEELFKAVIGEAILGPFHSGEDLVATFEGTTEALLREIVARTRDFTDTPAGGVVKLIMAEAGNFPDVARYFIDEVDRHGLKVFIDVLQRGIARGEIRPLDDIESVAVMLRMPLGMYSIWKWSLAPHTEPAPAPDSFFDAYIDIFLRGLRP</sequence>
<dbReference type="Pfam" id="PF00440">
    <property type="entry name" value="TetR_N"/>
    <property type="match status" value="1"/>
</dbReference>
<dbReference type="PANTHER" id="PTHR30055:SF234">
    <property type="entry name" value="HTH-TYPE TRANSCRIPTIONAL REGULATOR BETI"/>
    <property type="match status" value="1"/>
</dbReference>
<gene>
    <name evidence="6" type="ORF">FHP25_01020</name>
</gene>
<evidence type="ECO:0000256" key="3">
    <source>
        <dbReference type="ARBA" id="ARBA00023163"/>
    </source>
</evidence>
<dbReference type="InterPro" id="IPR001647">
    <property type="entry name" value="HTH_TetR"/>
</dbReference>
<evidence type="ECO:0000313" key="6">
    <source>
        <dbReference type="EMBL" id="TXL82308.1"/>
    </source>
</evidence>
<evidence type="ECO:0000256" key="2">
    <source>
        <dbReference type="ARBA" id="ARBA00023125"/>
    </source>
</evidence>
<evidence type="ECO:0000256" key="4">
    <source>
        <dbReference type="PROSITE-ProRule" id="PRU00335"/>
    </source>
</evidence>
<dbReference type="Gene3D" id="1.10.357.10">
    <property type="entry name" value="Tetracycline Repressor, domain 2"/>
    <property type="match status" value="1"/>
</dbReference>
<dbReference type="InterPro" id="IPR050109">
    <property type="entry name" value="HTH-type_TetR-like_transc_reg"/>
</dbReference>
<evidence type="ECO:0000259" key="5">
    <source>
        <dbReference type="PROSITE" id="PS50977"/>
    </source>
</evidence>
<dbReference type="GO" id="GO:0003700">
    <property type="term" value="F:DNA-binding transcription factor activity"/>
    <property type="evidence" value="ECO:0007669"/>
    <property type="project" value="TreeGrafter"/>
</dbReference>
<dbReference type="OrthoDB" id="9808189at2"/>
<dbReference type="Gene3D" id="1.10.10.60">
    <property type="entry name" value="Homeodomain-like"/>
    <property type="match status" value="1"/>
</dbReference>
<dbReference type="PANTHER" id="PTHR30055">
    <property type="entry name" value="HTH-TYPE TRANSCRIPTIONAL REGULATOR RUTR"/>
    <property type="match status" value="1"/>
</dbReference>
<dbReference type="Pfam" id="PF16859">
    <property type="entry name" value="TetR_C_11"/>
    <property type="match status" value="1"/>
</dbReference>
<name>A0A5C8PVH4_9HYPH</name>
<keyword evidence="7" id="KW-1185">Reference proteome</keyword>
<proteinExistence type="predicted"/>
<dbReference type="InterPro" id="IPR011075">
    <property type="entry name" value="TetR_C"/>
</dbReference>
<dbReference type="InterPro" id="IPR036271">
    <property type="entry name" value="Tet_transcr_reg_TetR-rel_C_sf"/>
</dbReference>
<keyword evidence="2 4" id="KW-0238">DNA-binding</keyword>
<evidence type="ECO:0000313" key="7">
    <source>
        <dbReference type="Proteomes" id="UP000321638"/>
    </source>
</evidence>
<dbReference type="SUPFAM" id="SSF46689">
    <property type="entry name" value="Homeodomain-like"/>
    <property type="match status" value="1"/>
</dbReference>
<feature type="domain" description="HTH tetR-type" evidence="5">
    <location>
        <begin position="25"/>
        <end position="85"/>
    </location>
</feature>
<feature type="DNA-binding region" description="H-T-H motif" evidence="4">
    <location>
        <begin position="48"/>
        <end position="67"/>
    </location>
</feature>
<dbReference type="GO" id="GO:0000976">
    <property type="term" value="F:transcription cis-regulatory region binding"/>
    <property type="evidence" value="ECO:0007669"/>
    <property type="project" value="TreeGrafter"/>
</dbReference>
<keyword evidence="1" id="KW-0805">Transcription regulation</keyword>